<organism evidence="16 17">
    <name type="scientific">Lomentospora prolificans</name>
    <dbReference type="NCBI Taxonomy" id="41688"/>
    <lineage>
        <taxon>Eukaryota</taxon>
        <taxon>Fungi</taxon>
        <taxon>Dikarya</taxon>
        <taxon>Ascomycota</taxon>
        <taxon>Pezizomycotina</taxon>
        <taxon>Sordariomycetes</taxon>
        <taxon>Hypocreomycetidae</taxon>
        <taxon>Microascales</taxon>
        <taxon>Microascaceae</taxon>
        <taxon>Lomentospora</taxon>
    </lineage>
</organism>
<dbReference type="Gene3D" id="3.40.350.10">
    <property type="entry name" value="Creatinase/prolidase N-terminal domain"/>
    <property type="match status" value="1"/>
</dbReference>
<dbReference type="InterPro" id="IPR052433">
    <property type="entry name" value="X-Pro_dipept-like"/>
</dbReference>
<evidence type="ECO:0000256" key="6">
    <source>
        <dbReference type="ARBA" id="ARBA00022438"/>
    </source>
</evidence>
<dbReference type="Pfam" id="PF05195">
    <property type="entry name" value="AMP_N"/>
    <property type="match status" value="1"/>
</dbReference>
<evidence type="ECO:0000313" key="17">
    <source>
        <dbReference type="Proteomes" id="UP000233524"/>
    </source>
</evidence>
<evidence type="ECO:0000256" key="4">
    <source>
        <dbReference type="ARBA" id="ARBA00008766"/>
    </source>
</evidence>
<dbReference type="InParanoid" id="A0A2N3NCK8"/>
<proteinExistence type="inferred from homology"/>
<comment type="caution">
    <text evidence="16">The sequence shown here is derived from an EMBL/GenBank/DDBJ whole genome shotgun (WGS) entry which is preliminary data.</text>
</comment>
<dbReference type="EC" id="3.4.11.9" evidence="5"/>
<dbReference type="PANTHER" id="PTHR43226">
    <property type="entry name" value="XAA-PRO AMINOPEPTIDASE 3"/>
    <property type="match status" value="1"/>
</dbReference>
<dbReference type="GO" id="GO:0006508">
    <property type="term" value="P:proteolysis"/>
    <property type="evidence" value="ECO:0007669"/>
    <property type="project" value="UniProtKB-KW"/>
</dbReference>
<evidence type="ECO:0000256" key="8">
    <source>
        <dbReference type="ARBA" id="ARBA00022723"/>
    </source>
</evidence>
<evidence type="ECO:0000256" key="10">
    <source>
        <dbReference type="ARBA" id="ARBA00023049"/>
    </source>
</evidence>
<comment type="cofactor">
    <cofactor evidence="2">
        <name>Mn(2+)</name>
        <dbReference type="ChEBI" id="CHEBI:29035"/>
    </cofactor>
</comment>
<dbReference type="VEuPathDB" id="FungiDB:jhhlp_001911"/>
<comment type="function">
    <text evidence="3">Catalyzes the removal of a penultimate prolyl residue from the N-termini of peptides.</text>
</comment>
<dbReference type="Proteomes" id="UP000233524">
    <property type="component" value="Unassembled WGS sequence"/>
</dbReference>
<evidence type="ECO:0000256" key="5">
    <source>
        <dbReference type="ARBA" id="ARBA00012574"/>
    </source>
</evidence>
<keyword evidence="11" id="KW-0464">Manganese</keyword>
<evidence type="ECO:0000256" key="9">
    <source>
        <dbReference type="ARBA" id="ARBA00022801"/>
    </source>
</evidence>
<dbReference type="GO" id="GO:0030145">
    <property type="term" value="F:manganese ion binding"/>
    <property type="evidence" value="ECO:0007669"/>
    <property type="project" value="InterPro"/>
</dbReference>
<dbReference type="EMBL" id="NLAX01000008">
    <property type="protein sequence ID" value="PKS10161.1"/>
    <property type="molecule type" value="Genomic_DNA"/>
</dbReference>
<keyword evidence="7" id="KW-0645">Protease</keyword>
<dbReference type="SMART" id="SM01011">
    <property type="entry name" value="AMP_N"/>
    <property type="match status" value="1"/>
</dbReference>
<keyword evidence="9" id="KW-0378">Hydrolase</keyword>
<evidence type="ECO:0000256" key="12">
    <source>
        <dbReference type="ARBA" id="ARBA00030849"/>
    </source>
</evidence>
<dbReference type="InterPro" id="IPR001131">
    <property type="entry name" value="Peptidase_M24B_aminopep-P_CS"/>
</dbReference>
<dbReference type="InterPro" id="IPR029149">
    <property type="entry name" value="Creatin/AminoP/Spt16_N"/>
</dbReference>
<dbReference type="STRING" id="41688.A0A2N3NCK8"/>
<name>A0A2N3NCK8_9PEZI</name>
<keyword evidence="17" id="KW-1185">Reference proteome</keyword>
<comment type="similarity">
    <text evidence="4 14">Belongs to the peptidase M24B family.</text>
</comment>
<dbReference type="PANTHER" id="PTHR43226:SF3">
    <property type="entry name" value="XAA-PRO AMINOPEPTIDASE AN0832-RELATED"/>
    <property type="match status" value="1"/>
</dbReference>
<reference evidence="16 17" key="1">
    <citation type="journal article" date="2017" name="G3 (Bethesda)">
        <title>First Draft Genome Sequence of the Pathogenic Fungus Lomentospora prolificans (Formerly Scedosporium prolificans).</title>
        <authorList>
            <person name="Luo R."/>
            <person name="Zimin A."/>
            <person name="Workman R."/>
            <person name="Fan Y."/>
            <person name="Pertea G."/>
            <person name="Grossman N."/>
            <person name="Wear M.P."/>
            <person name="Jia B."/>
            <person name="Miller H."/>
            <person name="Casadevall A."/>
            <person name="Timp W."/>
            <person name="Zhang S.X."/>
            <person name="Salzberg S.L."/>
        </authorList>
    </citation>
    <scope>NUCLEOTIDE SEQUENCE [LARGE SCALE GENOMIC DNA]</scope>
    <source>
        <strain evidence="16 17">JHH-5317</strain>
    </source>
</reference>
<dbReference type="InterPro" id="IPR036005">
    <property type="entry name" value="Creatinase/aminopeptidase-like"/>
</dbReference>
<keyword evidence="10" id="KW-0482">Metalloprotease</keyword>
<dbReference type="GO" id="GO:0070006">
    <property type="term" value="F:metalloaminopeptidase activity"/>
    <property type="evidence" value="ECO:0007669"/>
    <property type="project" value="InterPro"/>
</dbReference>
<evidence type="ECO:0000259" key="15">
    <source>
        <dbReference type="SMART" id="SM01011"/>
    </source>
</evidence>
<dbReference type="InterPro" id="IPR007865">
    <property type="entry name" value="Aminopep_P_N"/>
</dbReference>
<evidence type="ECO:0000256" key="2">
    <source>
        <dbReference type="ARBA" id="ARBA00001936"/>
    </source>
</evidence>
<evidence type="ECO:0000256" key="3">
    <source>
        <dbReference type="ARBA" id="ARBA00002443"/>
    </source>
</evidence>
<evidence type="ECO:0000256" key="13">
    <source>
        <dbReference type="ARBA" id="ARBA00032413"/>
    </source>
</evidence>
<evidence type="ECO:0000256" key="14">
    <source>
        <dbReference type="RuleBase" id="RU000590"/>
    </source>
</evidence>
<evidence type="ECO:0000256" key="11">
    <source>
        <dbReference type="ARBA" id="ARBA00023211"/>
    </source>
</evidence>
<dbReference type="SUPFAM" id="SSF53092">
    <property type="entry name" value="Creatinase/prolidase N-terminal domain"/>
    <property type="match status" value="1"/>
</dbReference>
<sequence length="528" mass="59480">MTKSAQEPAEPQAEFDFGLDFVDEFDALLVNVNSEEDKLASLGRYPAKLHARKVAAELSSQFEISNGLVFLPGEPSTVFEDSDQAPPFRQRRYFYYLSGANFADCAVTYDIKKDHLTLWIPYVEPRQVLWYGFTPGLEECRENYDVDDVRYIDQMEDYIAQRLLYGSAHTLYLLHTSHAPPLSAETRPKIRVDASSLKPCMDSARVIKSDYEVAMIRKANAVSSAAHRRAAELLRTFKNEREIEAVFRYTCSLKGAKTQAYPVIAGSGKNAATLHYEENDEDLKGRELVVIDAGCEWDCYASDVTRTLPISGRFSQEAGEIYAIVDKMQRECISAVRPGVLYYKLHLHAAAVALVGLMRLGILGNGTVGQIWGAATVSAFFPHGLGHHVGLEVHDVSGTERLLLLESDDNIKDKLGRKPMKRQFITPEMMKSFAPTANPPPYKGRQRLEKNMIVTVEPGIYFCREYIEGYFLNSEPHSRYINKDVLEKYYPVGGVRIEDDILVTEDGYENLTDAPKGEELLRIINGEE</sequence>
<feature type="domain" description="Aminopeptidase P N-terminal" evidence="15">
    <location>
        <begin position="45"/>
        <end position="180"/>
    </location>
</feature>
<dbReference type="SUPFAM" id="SSF55920">
    <property type="entry name" value="Creatinase/aminopeptidase"/>
    <property type="match status" value="1"/>
</dbReference>
<evidence type="ECO:0000256" key="7">
    <source>
        <dbReference type="ARBA" id="ARBA00022670"/>
    </source>
</evidence>
<dbReference type="Pfam" id="PF00557">
    <property type="entry name" value="Peptidase_M24"/>
    <property type="match status" value="1"/>
</dbReference>
<dbReference type="InterPro" id="IPR000994">
    <property type="entry name" value="Pept_M24"/>
</dbReference>
<comment type="catalytic activity">
    <reaction evidence="1">
        <text>Release of any N-terminal amino acid, including proline, that is linked to proline, even from a dipeptide or tripeptide.</text>
        <dbReference type="EC" id="3.4.11.9"/>
    </reaction>
</comment>
<keyword evidence="6" id="KW-0031">Aminopeptidase</keyword>
<dbReference type="OrthoDB" id="10261878at2759"/>
<accession>A0A2N3NCK8</accession>
<protein>
    <recommendedName>
        <fullName evidence="5">Xaa-Pro aminopeptidase</fullName>
        <ecNumber evidence="5">3.4.11.9</ecNumber>
    </recommendedName>
    <alternativeName>
        <fullName evidence="12">Aminoacylproline aminopeptidase</fullName>
    </alternativeName>
    <alternativeName>
        <fullName evidence="13">Prolidase</fullName>
    </alternativeName>
</protein>
<dbReference type="CDD" id="cd01087">
    <property type="entry name" value="Prolidase"/>
    <property type="match status" value="1"/>
</dbReference>
<gene>
    <name evidence="16" type="ORF">jhhlp_001911</name>
</gene>
<evidence type="ECO:0000256" key="1">
    <source>
        <dbReference type="ARBA" id="ARBA00001424"/>
    </source>
</evidence>
<keyword evidence="8 14" id="KW-0479">Metal-binding</keyword>
<dbReference type="Gene3D" id="3.90.230.10">
    <property type="entry name" value="Creatinase/methionine aminopeptidase superfamily"/>
    <property type="match status" value="1"/>
</dbReference>
<dbReference type="PROSITE" id="PS00491">
    <property type="entry name" value="PROLINE_PEPTIDASE"/>
    <property type="match status" value="1"/>
</dbReference>
<evidence type="ECO:0000313" key="16">
    <source>
        <dbReference type="EMBL" id="PKS10161.1"/>
    </source>
</evidence>
<dbReference type="AlphaFoldDB" id="A0A2N3NCK8"/>